<dbReference type="SUPFAM" id="SSF56925">
    <property type="entry name" value="OMPA-like"/>
    <property type="match status" value="1"/>
</dbReference>
<accession>A0A380TY30</accession>
<dbReference type="Proteomes" id="UP000254253">
    <property type="component" value="Unassembled WGS sequence"/>
</dbReference>
<dbReference type="NCBIfam" id="NF041636">
    <property type="entry name" value="slam_lipo"/>
    <property type="match status" value="1"/>
</dbReference>
<dbReference type="Pfam" id="PF01298">
    <property type="entry name" value="TbpB_B_D"/>
    <property type="match status" value="1"/>
</dbReference>
<reference evidence="2 3" key="1">
    <citation type="submission" date="2018-06" db="EMBL/GenBank/DDBJ databases">
        <authorList>
            <consortium name="Pathogen Informatics"/>
            <person name="Doyle S."/>
        </authorList>
    </citation>
    <scope>NUCLEOTIDE SEQUENCE [LARGE SCALE GENOMIC DNA]</scope>
    <source>
        <strain evidence="2 3">NCTC4191</strain>
    </source>
</reference>
<sequence>MPTSGKFTYTGDAYLLAAGDPDKSFGSSKFEADFSTKKLTGTLTFDKLSGHNSVNVDGTISGNGFAGTAKSERFKNIDAFVEGKFYGEKAKELAGAFDSAKEKGAKLGDKSWGGVFGAKQIQK</sequence>
<name>A0A380TY30_ACTLI</name>
<evidence type="ECO:0000313" key="3">
    <source>
        <dbReference type="Proteomes" id="UP000254253"/>
    </source>
</evidence>
<protein>
    <submittedName>
        <fullName evidence="2">Transferrin-binding protein</fullName>
    </submittedName>
</protein>
<feature type="domain" description="Transferrin-binding protein B C-lobe/N-lobe beta-barrel" evidence="1">
    <location>
        <begin position="1"/>
        <end position="120"/>
    </location>
</feature>
<dbReference type="InterPro" id="IPR001677">
    <property type="entry name" value="TbpB_B_D"/>
</dbReference>
<evidence type="ECO:0000259" key="1">
    <source>
        <dbReference type="Pfam" id="PF01298"/>
    </source>
</evidence>
<organism evidence="2 3">
    <name type="scientific">Actinobacillus lignieresii</name>
    <dbReference type="NCBI Taxonomy" id="720"/>
    <lineage>
        <taxon>Bacteria</taxon>
        <taxon>Pseudomonadati</taxon>
        <taxon>Pseudomonadota</taxon>
        <taxon>Gammaproteobacteria</taxon>
        <taxon>Pasteurellales</taxon>
        <taxon>Pasteurellaceae</taxon>
        <taxon>Actinobacillus</taxon>
    </lineage>
</organism>
<evidence type="ECO:0000313" key="2">
    <source>
        <dbReference type="EMBL" id="SUT93564.1"/>
    </source>
</evidence>
<gene>
    <name evidence="2" type="primary">tbpB_3</name>
    <name evidence="2" type="ORF">NCTC4191_01273</name>
</gene>
<proteinExistence type="predicted"/>
<keyword evidence="3" id="KW-1185">Reference proteome</keyword>
<dbReference type="InterPro" id="IPR054843">
    <property type="entry name" value="Slam_hemophilin_C"/>
</dbReference>
<dbReference type="InterPro" id="IPR011250">
    <property type="entry name" value="OMP/PagP_B-barrel"/>
</dbReference>
<dbReference type="EMBL" id="UFRN01000002">
    <property type="protein sequence ID" value="SUT93564.1"/>
    <property type="molecule type" value="Genomic_DNA"/>
</dbReference>
<dbReference type="AlphaFoldDB" id="A0A380TY30"/>
<dbReference type="Gene3D" id="2.40.160.90">
    <property type="match status" value="1"/>
</dbReference>